<comment type="caution">
    <text evidence="5">The sequence shown here is derived from an EMBL/GenBank/DDBJ whole genome shotgun (WGS) entry which is preliminary data.</text>
</comment>
<dbReference type="InterPro" id="IPR029063">
    <property type="entry name" value="SAM-dependent_MTases_sf"/>
</dbReference>
<dbReference type="Proteomes" id="UP000614410">
    <property type="component" value="Unassembled WGS sequence"/>
</dbReference>
<proteinExistence type="inferred from homology"/>
<evidence type="ECO:0000256" key="1">
    <source>
        <dbReference type="ARBA" id="ARBA00008361"/>
    </source>
</evidence>
<reference evidence="5 6" key="1">
    <citation type="submission" date="2020-10" db="EMBL/GenBank/DDBJ databases">
        <title>Ca. Dormibacterota MAGs.</title>
        <authorList>
            <person name="Montgomery K."/>
        </authorList>
    </citation>
    <scope>NUCLEOTIDE SEQUENCE [LARGE SCALE GENOMIC DNA]</scope>
    <source>
        <strain evidence="5">Mitchell_Peninsula_5</strain>
    </source>
</reference>
<keyword evidence="2 5" id="KW-0489">Methyltransferase</keyword>
<evidence type="ECO:0000313" key="6">
    <source>
        <dbReference type="Proteomes" id="UP000614410"/>
    </source>
</evidence>
<accession>A0A934NJL7</accession>
<dbReference type="SUPFAM" id="SSF53335">
    <property type="entry name" value="S-adenosyl-L-methionine-dependent methyltransferases"/>
    <property type="match status" value="1"/>
</dbReference>
<protein>
    <submittedName>
        <fullName evidence="5">Methyltransferase domain-containing protein</fullName>
    </submittedName>
</protein>
<dbReference type="InterPro" id="IPR013216">
    <property type="entry name" value="Methyltransf_11"/>
</dbReference>
<dbReference type="GO" id="GO:0008757">
    <property type="term" value="F:S-adenosylmethionine-dependent methyltransferase activity"/>
    <property type="evidence" value="ECO:0007669"/>
    <property type="project" value="InterPro"/>
</dbReference>
<dbReference type="Pfam" id="PF08241">
    <property type="entry name" value="Methyltransf_11"/>
    <property type="match status" value="1"/>
</dbReference>
<dbReference type="GO" id="GO:0032259">
    <property type="term" value="P:methylation"/>
    <property type="evidence" value="ECO:0007669"/>
    <property type="project" value="UniProtKB-KW"/>
</dbReference>
<dbReference type="Gene3D" id="3.40.50.150">
    <property type="entry name" value="Vaccinia Virus protein VP39"/>
    <property type="match status" value="1"/>
</dbReference>
<dbReference type="CDD" id="cd02440">
    <property type="entry name" value="AdoMet_MTases"/>
    <property type="match status" value="1"/>
</dbReference>
<evidence type="ECO:0000313" key="5">
    <source>
        <dbReference type="EMBL" id="MBJ7609654.1"/>
    </source>
</evidence>
<sequence>MSSDRQARRATFEVAAQRYDRARPEYPDALFEEMLRLTGTRSGDRVLEVGCATGTATRPLAERGLHITCVELGAELAALARQQLAACAAVEVVCAAFETWTPNPDVSFDRVLAATAWHWIDPDVRYRKAWEVLRPGGHLAFWSATHVMPEHGDPFFAEVQDVYDDIGEGLPAGAVWPAPGELPDDRAEIEKSGLFEEVAVRQFDWEVVYDAQAYIDLLETFSGHIAMQAWQRERLYGEIRTRLAARADGRVRRHWGSVLHTARRIA</sequence>
<gene>
    <name evidence="5" type="ORF">JF887_09555</name>
</gene>
<dbReference type="PANTHER" id="PTHR44942">
    <property type="entry name" value="METHYLTRANSF_11 DOMAIN-CONTAINING PROTEIN"/>
    <property type="match status" value="1"/>
</dbReference>
<dbReference type="AlphaFoldDB" id="A0A934NJL7"/>
<evidence type="ECO:0000259" key="4">
    <source>
        <dbReference type="Pfam" id="PF08241"/>
    </source>
</evidence>
<name>A0A934NJL7_9BACT</name>
<dbReference type="EMBL" id="JAEKNN010000050">
    <property type="protein sequence ID" value="MBJ7609654.1"/>
    <property type="molecule type" value="Genomic_DNA"/>
</dbReference>
<organism evidence="5 6">
    <name type="scientific">Candidatus Amunia macphersoniae</name>
    <dbReference type="NCBI Taxonomy" id="3127014"/>
    <lineage>
        <taxon>Bacteria</taxon>
        <taxon>Bacillati</taxon>
        <taxon>Candidatus Dormiibacterota</taxon>
        <taxon>Candidatus Dormibacteria</taxon>
        <taxon>Candidatus Aeolococcales</taxon>
        <taxon>Candidatus Aeolococcaceae</taxon>
        <taxon>Candidatus Amunia</taxon>
    </lineage>
</organism>
<comment type="similarity">
    <text evidence="1">Belongs to the methyltransferase superfamily.</text>
</comment>
<keyword evidence="3" id="KW-0808">Transferase</keyword>
<feature type="domain" description="Methyltransferase type 11" evidence="4">
    <location>
        <begin position="47"/>
        <end position="141"/>
    </location>
</feature>
<dbReference type="InterPro" id="IPR051052">
    <property type="entry name" value="Diverse_substrate_MTase"/>
</dbReference>
<dbReference type="PANTHER" id="PTHR44942:SF4">
    <property type="entry name" value="METHYLTRANSFERASE TYPE 11 DOMAIN-CONTAINING PROTEIN"/>
    <property type="match status" value="1"/>
</dbReference>
<evidence type="ECO:0000256" key="3">
    <source>
        <dbReference type="ARBA" id="ARBA00022679"/>
    </source>
</evidence>
<evidence type="ECO:0000256" key="2">
    <source>
        <dbReference type="ARBA" id="ARBA00022603"/>
    </source>
</evidence>